<dbReference type="PANTHER" id="PTHR42847:SF4">
    <property type="entry name" value="ALKANESULFONATE MONOOXYGENASE-RELATED"/>
    <property type="match status" value="1"/>
</dbReference>
<dbReference type="InterPro" id="IPR050172">
    <property type="entry name" value="SsuD_RutA_monooxygenase"/>
</dbReference>
<dbReference type="SUPFAM" id="SSF51679">
    <property type="entry name" value="Bacterial luciferase-like"/>
    <property type="match status" value="1"/>
</dbReference>
<evidence type="ECO:0000256" key="3">
    <source>
        <dbReference type="ARBA" id="ARBA00023002"/>
    </source>
</evidence>
<dbReference type="Proteomes" id="UP000238362">
    <property type="component" value="Unassembled WGS sequence"/>
</dbReference>
<sequence>MPRIGAMRFAISLPQFCTDGTFDGDAFAAYATRAEELGFESGWTQEQALGAMPQLSPIEVMTYAAARTTRLRLGCSVFVTTLHSPVHLAKSLATLDQLSRGRLEVGVGTGGRRERTFPAFGVDPDSYLARFTEGLRLMKTLWTADPVTFSGDFWRLDGASMQPKPWQKPYPPLWYGGSGSLALRRAAREGHGFFGAGSSPTARFAEQVRVVREALTEAGREDDGFRIAKRAYVAVDDDPARARQRMNDALARIYDGRSATIESAAVTGTVTEVAAGLRDIALAGAELILLTPVYEQAEQMERLAAEVLPSVTG</sequence>
<dbReference type="EMBL" id="PVNH01000001">
    <property type="protein sequence ID" value="PRX51453.1"/>
    <property type="molecule type" value="Genomic_DNA"/>
</dbReference>
<proteinExistence type="predicted"/>
<comment type="caution">
    <text evidence="6">The sequence shown here is derived from an EMBL/GenBank/DDBJ whole genome shotgun (WGS) entry which is preliminary data.</text>
</comment>
<dbReference type="GO" id="GO:0008726">
    <property type="term" value="F:alkanesulfonate monooxygenase activity"/>
    <property type="evidence" value="ECO:0007669"/>
    <property type="project" value="TreeGrafter"/>
</dbReference>
<evidence type="ECO:0000313" key="6">
    <source>
        <dbReference type="EMBL" id="PRX51453.1"/>
    </source>
</evidence>
<dbReference type="InterPro" id="IPR011251">
    <property type="entry name" value="Luciferase-like_dom"/>
</dbReference>
<keyword evidence="1" id="KW-0285">Flavoprotein</keyword>
<dbReference type="GO" id="GO:0046306">
    <property type="term" value="P:alkanesulfonate catabolic process"/>
    <property type="evidence" value="ECO:0007669"/>
    <property type="project" value="TreeGrafter"/>
</dbReference>
<evidence type="ECO:0000259" key="5">
    <source>
        <dbReference type="Pfam" id="PF00296"/>
    </source>
</evidence>
<evidence type="ECO:0000256" key="2">
    <source>
        <dbReference type="ARBA" id="ARBA00022643"/>
    </source>
</evidence>
<keyword evidence="7" id="KW-1185">Reference proteome</keyword>
<dbReference type="Pfam" id="PF00296">
    <property type="entry name" value="Bac_luciferase"/>
    <property type="match status" value="1"/>
</dbReference>
<organism evidence="6 7">
    <name type="scientific">Prauserella shujinwangii</name>
    <dbReference type="NCBI Taxonomy" id="1453103"/>
    <lineage>
        <taxon>Bacteria</taxon>
        <taxon>Bacillati</taxon>
        <taxon>Actinomycetota</taxon>
        <taxon>Actinomycetes</taxon>
        <taxon>Pseudonocardiales</taxon>
        <taxon>Pseudonocardiaceae</taxon>
        <taxon>Prauserella</taxon>
    </lineage>
</organism>
<keyword evidence="3" id="KW-0560">Oxidoreductase</keyword>
<reference evidence="6 7" key="1">
    <citation type="submission" date="2018-03" db="EMBL/GenBank/DDBJ databases">
        <title>Genomic Encyclopedia of Type Strains, Phase III (KMG-III): the genomes of soil and plant-associated and newly described type strains.</title>
        <authorList>
            <person name="Whitman W."/>
        </authorList>
    </citation>
    <scope>NUCLEOTIDE SEQUENCE [LARGE SCALE GENOMIC DNA]</scope>
    <source>
        <strain evidence="6 7">CGMCC 4.7125</strain>
    </source>
</reference>
<dbReference type="InterPro" id="IPR036661">
    <property type="entry name" value="Luciferase-like_sf"/>
</dbReference>
<gene>
    <name evidence="6" type="ORF">B0I33_101607</name>
</gene>
<evidence type="ECO:0000313" key="7">
    <source>
        <dbReference type="Proteomes" id="UP000238362"/>
    </source>
</evidence>
<evidence type="ECO:0000256" key="1">
    <source>
        <dbReference type="ARBA" id="ARBA00022630"/>
    </source>
</evidence>
<dbReference type="InterPro" id="IPR019921">
    <property type="entry name" value="Lucif-like_OxRdtase_Rv2161c"/>
</dbReference>
<evidence type="ECO:0000256" key="4">
    <source>
        <dbReference type="ARBA" id="ARBA00023033"/>
    </source>
</evidence>
<dbReference type="NCBIfam" id="TIGR03619">
    <property type="entry name" value="F420_Rv2161c"/>
    <property type="match status" value="1"/>
</dbReference>
<protein>
    <submittedName>
        <fullName evidence="6">Putative F420-dependent oxidoreductase</fullName>
    </submittedName>
</protein>
<dbReference type="AlphaFoldDB" id="A0A2T0M3Y2"/>
<feature type="domain" description="Luciferase-like" evidence="5">
    <location>
        <begin position="19"/>
        <end position="250"/>
    </location>
</feature>
<dbReference type="PANTHER" id="PTHR42847">
    <property type="entry name" value="ALKANESULFONATE MONOOXYGENASE"/>
    <property type="match status" value="1"/>
</dbReference>
<accession>A0A2T0M3Y2</accession>
<name>A0A2T0M3Y2_9PSEU</name>
<keyword evidence="2" id="KW-0288">FMN</keyword>
<dbReference type="Gene3D" id="3.20.20.30">
    <property type="entry name" value="Luciferase-like domain"/>
    <property type="match status" value="1"/>
</dbReference>
<keyword evidence="4" id="KW-0503">Monooxygenase</keyword>